<keyword evidence="2" id="KW-0032">Aminotransferase</keyword>
<dbReference type="GO" id="GO:0000271">
    <property type="term" value="P:polysaccharide biosynthetic process"/>
    <property type="evidence" value="ECO:0007669"/>
    <property type="project" value="TreeGrafter"/>
</dbReference>
<accession>A0A1V4ADU3</accession>
<dbReference type="PIRSF" id="PIRSF000390">
    <property type="entry name" value="PLP_StrS"/>
    <property type="match status" value="1"/>
</dbReference>
<gene>
    <name evidence="8" type="ORF">B1H18_03955</name>
</gene>
<evidence type="ECO:0000256" key="6">
    <source>
        <dbReference type="PIRSR" id="PIRSR000390-1"/>
    </source>
</evidence>
<comment type="cofactor">
    <cofactor evidence="1">
        <name>pyridoxal 5'-phosphate</name>
        <dbReference type="ChEBI" id="CHEBI:597326"/>
    </cofactor>
</comment>
<dbReference type="Pfam" id="PF01041">
    <property type="entry name" value="DegT_DnrJ_EryC1"/>
    <property type="match status" value="1"/>
</dbReference>
<keyword evidence="3" id="KW-0808">Transferase</keyword>
<dbReference type="GO" id="GO:0008483">
    <property type="term" value="F:transaminase activity"/>
    <property type="evidence" value="ECO:0007669"/>
    <property type="project" value="UniProtKB-KW"/>
</dbReference>
<dbReference type="Gene3D" id="3.40.640.10">
    <property type="entry name" value="Type I PLP-dependent aspartate aminotransferase-like (Major domain)"/>
    <property type="match status" value="1"/>
</dbReference>
<dbReference type="AlphaFoldDB" id="A0A1V4ADU3"/>
<evidence type="ECO:0000313" key="8">
    <source>
        <dbReference type="EMBL" id="OON82202.1"/>
    </source>
</evidence>
<proteinExistence type="inferred from homology"/>
<dbReference type="OrthoDB" id="5342089at2"/>
<dbReference type="STRING" id="83656.B1H18_03955"/>
<evidence type="ECO:0000256" key="4">
    <source>
        <dbReference type="ARBA" id="ARBA00022898"/>
    </source>
</evidence>
<evidence type="ECO:0008006" key="10">
    <source>
        <dbReference type="Google" id="ProtNLM"/>
    </source>
</evidence>
<name>A0A1V4ADU3_9ACTN</name>
<evidence type="ECO:0000256" key="3">
    <source>
        <dbReference type="ARBA" id="ARBA00022679"/>
    </source>
</evidence>
<organism evidence="8 9">
    <name type="scientific">Streptomyces tsukubensis</name>
    <dbReference type="NCBI Taxonomy" id="83656"/>
    <lineage>
        <taxon>Bacteria</taxon>
        <taxon>Bacillati</taxon>
        <taxon>Actinomycetota</taxon>
        <taxon>Actinomycetes</taxon>
        <taxon>Kitasatosporales</taxon>
        <taxon>Streptomycetaceae</taxon>
        <taxon>Streptomyces</taxon>
    </lineage>
</organism>
<dbReference type="Proteomes" id="UP000190539">
    <property type="component" value="Unassembled WGS sequence"/>
</dbReference>
<evidence type="ECO:0000256" key="1">
    <source>
        <dbReference type="ARBA" id="ARBA00001933"/>
    </source>
</evidence>
<feature type="active site" description="Proton acceptor" evidence="6">
    <location>
        <position position="172"/>
    </location>
</feature>
<protein>
    <recommendedName>
        <fullName evidence="10">DegT/DnrJ/EryC1/StrS aminotransferase</fullName>
    </recommendedName>
</protein>
<sequence length="353" mass="36889">MDDLTTAHLQSAIDDGGTGNAEVVRTLEARLCALLDAPYALCVASGTTALICALHAVGVRRGDRVGVSALGPSMTGLAVAATGAQPVFIDCRPGTFGLSPDALSPAAAGPLKAVIPVPMWGYWDESPQLLADLRRRGTAVIVDAAQAPFLRTGPRSLAESADVICLSLHGRKPVKAGEGGACLTRAPELAERVLAMRNFGQRTRFTGTRLDPTGPYGGQPGANYKINALGAAWALAQTEDPDGLRARYASMRLRARAVLGRTGIAWREAPQGGDVIEHGGYGLVALCADAEAAARMADRLTDQKIEVDTVRYSYAPMHHSPCFAPRHTSTPAAEELTATAVACRLEAFPALGG</sequence>
<dbReference type="EMBL" id="MVFC01000002">
    <property type="protein sequence ID" value="OON82202.1"/>
    <property type="molecule type" value="Genomic_DNA"/>
</dbReference>
<evidence type="ECO:0000256" key="2">
    <source>
        <dbReference type="ARBA" id="ARBA00022576"/>
    </source>
</evidence>
<keyword evidence="4 7" id="KW-0663">Pyridoxal phosphate</keyword>
<dbReference type="RefSeq" id="WP_077964820.1">
    <property type="nucleotide sequence ID" value="NZ_CP045178.1"/>
</dbReference>
<evidence type="ECO:0000256" key="5">
    <source>
        <dbReference type="ARBA" id="ARBA00038398"/>
    </source>
</evidence>
<evidence type="ECO:0000313" key="9">
    <source>
        <dbReference type="Proteomes" id="UP000190539"/>
    </source>
</evidence>
<dbReference type="SUPFAM" id="SSF53383">
    <property type="entry name" value="PLP-dependent transferases"/>
    <property type="match status" value="1"/>
</dbReference>
<dbReference type="InterPro" id="IPR000653">
    <property type="entry name" value="DegT/StrS_aminotransferase"/>
</dbReference>
<feature type="modified residue" description="N6-(pyridoxal phosphate)lysine" evidence="7">
    <location>
        <position position="172"/>
    </location>
</feature>
<keyword evidence="9" id="KW-1185">Reference proteome</keyword>
<dbReference type="PANTHER" id="PTHR30244:SF34">
    <property type="entry name" value="DTDP-4-AMINO-4,6-DIDEOXYGALACTOSE TRANSAMINASE"/>
    <property type="match status" value="1"/>
</dbReference>
<dbReference type="InterPro" id="IPR015421">
    <property type="entry name" value="PyrdxlP-dep_Trfase_major"/>
</dbReference>
<comment type="similarity">
    <text evidence="5">Belongs to the DegT/DnrJ/EryC1 family. L-glutamine:2-deoxy-scyllo-inosose/scyllo-inosose aminotransferase subfamily.</text>
</comment>
<dbReference type="GO" id="GO:0030170">
    <property type="term" value="F:pyridoxal phosphate binding"/>
    <property type="evidence" value="ECO:0007669"/>
    <property type="project" value="TreeGrafter"/>
</dbReference>
<evidence type="ECO:0000256" key="7">
    <source>
        <dbReference type="PIRSR" id="PIRSR000390-2"/>
    </source>
</evidence>
<dbReference type="PANTHER" id="PTHR30244">
    <property type="entry name" value="TRANSAMINASE"/>
    <property type="match status" value="1"/>
</dbReference>
<dbReference type="InterPro" id="IPR015424">
    <property type="entry name" value="PyrdxlP-dep_Trfase"/>
</dbReference>
<reference evidence="8 9" key="1">
    <citation type="submission" date="2017-02" db="EMBL/GenBank/DDBJ databases">
        <title>Draft Genome Sequence of Streptomyces tsukubaensis F601, a Producer of the immunosuppressant tacrolimus FK506.</title>
        <authorList>
            <person name="Zong G."/>
            <person name="Zhong C."/>
            <person name="Fu J."/>
            <person name="Qin R."/>
            <person name="Cao G."/>
        </authorList>
    </citation>
    <scope>NUCLEOTIDE SEQUENCE [LARGE SCALE GENOMIC DNA]</scope>
    <source>
        <strain evidence="8 9">F601</strain>
    </source>
</reference>
<comment type="caution">
    <text evidence="8">The sequence shown here is derived from an EMBL/GenBank/DDBJ whole genome shotgun (WGS) entry which is preliminary data.</text>
</comment>